<evidence type="ECO:0000259" key="5">
    <source>
        <dbReference type="Pfam" id="PF05347"/>
    </source>
</evidence>
<feature type="domain" description="Complex 1 LYR protein" evidence="5">
    <location>
        <begin position="10"/>
        <end position="71"/>
    </location>
</feature>
<name>A0A061B8J4_RHOTO</name>
<proteinExistence type="inferred from homology"/>
<dbReference type="InterPro" id="IPR008011">
    <property type="entry name" value="Complex1_LYR_dom"/>
</dbReference>
<reference evidence="6" key="1">
    <citation type="journal article" date="2014" name="Genome Announc.">
        <title>Draft genome sequence of Rhodosporidium toruloides CECT1137, an oleaginous yeast of biotechnological interest.</title>
        <authorList>
            <person name="Morin N."/>
            <person name="Calcas X."/>
            <person name="Devillers H."/>
            <person name="Durrens P."/>
            <person name="Sherman D.J."/>
            <person name="Nicaud J.-M."/>
            <person name="Neuveglise C."/>
        </authorList>
    </citation>
    <scope>NUCLEOTIDE SEQUENCE</scope>
    <source>
        <strain evidence="6">CECT1137</strain>
    </source>
</reference>
<comment type="similarity">
    <text evidence="4">Belongs to the complex I LYR family. SDHAF1 subfamily.</text>
</comment>
<dbReference type="GO" id="GO:0034553">
    <property type="term" value="P:mitochondrial respiratory chain complex II assembly"/>
    <property type="evidence" value="ECO:0007669"/>
    <property type="project" value="InterPro"/>
</dbReference>
<evidence type="ECO:0000313" key="6">
    <source>
        <dbReference type="EMBL" id="CDR46239.1"/>
    </source>
</evidence>
<dbReference type="PANTHER" id="PTHR13675">
    <property type="entry name" value="LYR MOTIF-CONTAINING PROTEIN 2"/>
    <property type="match status" value="1"/>
</dbReference>
<dbReference type="GO" id="GO:0005759">
    <property type="term" value="C:mitochondrial matrix"/>
    <property type="evidence" value="ECO:0007669"/>
    <property type="project" value="UniProtKB-SubCell"/>
</dbReference>
<sequence>MARRLTGLQRQVFSLYKRSLRMVRAKPADTRPAWYRFVSHQFRDPELGGGLRRKDIAAIEHMLRRGEKMLESYGSPGVKNVVLPVTADWPLGWAARRTRREERDT</sequence>
<dbReference type="InterPro" id="IPR045295">
    <property type="entry name" value="Complex1_LYR_SDHAF1_LYRM8"/>
</dbReference>
<dbReference type="Pfam" id="PF05347">
    <property type="entry name" value="Complex1_LYR"/>
    <property type="match status" value="1"/>
</dbReference>
<evidence type="ECO:0000256" key="1">
    <source>
        <dbReference type="ARBA" id="ARBA00004305"/>
    </source>
</evidence>
<dbReference type="OrthoDB" id="273010at2759"/>
<evidence type="ECO:0000256" key="3">
    <source>
        <dbReference type="ARBA" id="ARBA00023186"/>
    </source>
</evidence>
<keyword evidence="3" id="KW-0143">Chaperone</keyword>
<evidence type="ECO:0000256" key="2">
    <source>
        <dbReference type="ARBA" id="ARBA00023128"/>
    </source>
</evidence>
<gene>
    <name evidence="6" type="ORF">RHTO0S_12e01904g</name>
</gene>
<protein>
    <submittedName>
        <fullName evidence="6">RHTO0S12e01904g1_1</fullName>
    </submittedName>
</protein>
<dbReference type="PANTHER" id="PTHR13675:SF1">
    <property type="entry name" value="SUCCINATE DEHYDROGENASE ASSEMBLY FACTOR 1, MITOCHONDRIAL"/>
    <property type="match status" value="1"/>
</dbReference>
<dbReference type="EMBL" id="LK052947">
    <property type="protein sequence ID" value="CDR46239.1"/>
    <property type="molecule type" value="Genomic_DNA"/>
</dbReference>
<keyword evidence="2" id="KW-0496">Mitochondrion</keyword>
<organism evidence="6">
    <name type="scientific">Rhodotorula toruloides</name>
    <name type="common">Yeast</name>
    <name type="synonym">Rhodosporidium toruloides</name>
    <dbReference type="NCBI Taxonomy" id="5286"/>
    <lineage>
        <taxon>Eukaryota</taxon>
        <taxon>Fungi</taxon>
        <taxon>Dikarya</taxon>
        <taxon>Basidiomycota</taxon>
        <taxon>Pucciniomycotina</taxon>
        <taxon>Microbotryomycetes</taxon>
        <taxon>Sporidiobolales</taxon>
        <taxon>Sporidiobolaceae</taxon>
        <taxon>Rhodotorula</taxon>
    </lineage>
</organism>
<dbReference type="CDD" id="cd20268">
    <property type="entry name" value="Complex1_LYR_SDHAF1_LYRM8"/>
    <property type="match status" value="1"/>
</dbReference>
<evidence type="ECO:0000256" key="4">
    <source>
        <dbReference type="ARBA" id="ARBA00025715"/>
    </source>
</evidence>
<comment type="subcellular location">
    <subcellularLocation>
        <location evidence="1">Mitochondrion matrix</location>
    </subcellularLocation>
</comment>
<accession>A0A061B8J4</accession>
<dbReference type="AlphaFoldDB" id="A0A061B8J4"/>